<dbReference type="OMA" id="YVENCTY"/>
<dbReference type="STRING" id="5599.A0A177D4M6"/>
<evidence type="ECO:0000259" key="1">
    <source>
        <dbReference type="Pfam" id="PF01073"/>
    </source>
</evidence>
<reference evidence="2 3" key="1">
    <citation type="submission" date="2016-05" db="EMBL/GenBank/DDBJ databases">
        <title>Comparative analysis of secretome profiles of manganese(II)-oxidizing ascomycete fungi.</title>
        <authorList>
            <consortium name="DOE Joint Genome Institute"/>
            <person name="Zeiner C.A."/>
            <person name="Purvine S.O."/>
            <person name="Zink E.M."/>
            <person name="Wu S."/>
            <person name="Pasa-Tolic L."/>
            <person name="Chaput D.L."/>
            <person name="Haridas S."/>
            <person name="Grigoriev I.V."/>
            <person name="Santelli C.M."/>
            <person name="Hansel C.M."/>
        </authorList>
    </citation>
    <scope>NUCLEOTIDE SEQUENCE [LARGE SCALE GENOMIC DNA]</scope>
    <source>
        <strain evidence="2 3">SRC1lrK2f</strain>
    </source>
</reference>
<sequence length="368" mass="41227">MSTIKIEGPVLILGGCGFLGHHLVREFARASPTLQIVVVDANTERNRNASANYFKADILQRDKLAQIFQDVQPQVVLHTISPYPFEVNHALLEQVNVVGTQNILECTKAVGTVRALVYTSSSSVVHNQRSPMVEATEDQPVLLHPNQPEYYSHTKALAEKMVLAANRENGLLTAVVRPAALYGAGDSIMTTNVTQQALSGRANIQFGHQSYLYDTCYVENCTYAQLLLVKALLDASSSAPLSADKKIEGEAFFVTNDEHIPFWNIARIVSELLGTPVKDKQVKCIPIWLVSMLAWMASWLYWVFSLGHRQPKLTPWVIRLVTMERTLCIDKIKTRLGYRPLFTNRQGWKKSLEWAVEYVKADKEGKTA</sequence>
<evidence type="ECO:0000313" key="3">
    <source>
        <dbReference type="Proteomes" id="UP000077248"/>
    </source>
</evidence>
<dbReference type="KEGG" id="aalt:CC77DRAFT_1044889"/>
<dbReference type="PANTHER" id="PTHR43000">
    <property type="entry name" value="DTDP-D-GLUCOSE 4,6-DEHYDRATASE-RELATED"/>
    <property type="match status" value="1"/>
</dbReference>
<organism evidence="2 3">
    <name type="scientific">Alternaria alternata</name>
    <name type="common">Alternaria rot fungus</name>
    <name type="synonym">Torula alternata</name>
    <dbReference type="NCBI Taxonomy" id="5599"/>
    <lineage>
        <taxon>Eukaryota</taxon>
        <taxon>Fungi</taxon>
        <taxon>Dikarya</taxon>
        <taxon>Ascomycota</taxon>
        <taxon>Pezizomycotina</taxon>
        <taxon>Dothideomycetes</taxon>
        <taxon>Pleosporomycetidae</taxon>
        <taxon>Pleosporales</taxon>
        <taxon>Pleosporineae</taxon>
        <taxon>Pleosporaceae</taxon>
        <taxon>Alternaria</taxon>
        <taxon>Alternaria sect. Alternaria</taxon>
        <taxon>Alternaria alternata complex</taxon>
    </lineage>
</organism>
<dbReference type="GO" id="GO:0006694">
    <property type="term" value="P:steroid biosynthetic process"/>
    <property type="evidence" value="ECO:0007669"/>
    <property type="project" value="InterPro"/>
</dbReference>
<dbReference type="GO" id="GO:0016616">
    <property type="term" value="F:oxidoreductase activity, acting on the CH-OH group of donors, NAD or NADP as acceptor"/>
    <property type="evidence" value="ECO:0007669"/>
    <property type="project" value="InterPro"/>
</dbReference>
<name>A0A177D4M6_ALTAL</name>
<dbReference type="VEuPathDB" id="FungiDB:CC77DRAFT_1044889"/>
<accession>A0A177D4M6</accession>
<feature type="domain" description="3-beta hydroxysteroid dehydrogenase/isomerase" evidence="1">
    <location>
        <begin position="11"/>
        <end position="279"/>
    </location>
</feature>
<dbReference type="Gene3D" id="3.40.50.720">
    <property type="entry name" value="NAD(P)-binding Rossmann-like Domain"/>
    <property type="match status" value="1"/>
</dbReference>
<keyword evidence="3" id="KW-1185">Reference proteome</keyword>
<dbReference type="RefSeq" id="XP_018379608.1">
    <property type="nucleotide sequence ID" value="XM_018527374.1"/>
</dbReference>
<gene>
    <name evidence="2" type="ORF">CC77DRAFT_1044889</name>
</gene>
<protein>
    <submittedName>
        <fullName evidence="2">Sterol-4-alpha-carboxylate 3-dehydrogenase</fullName>
    </submittedName>
</protein>
<dbReference type="Pfam" id="PF01073">
    <property type="entry name" value="3Beta_HSD"/>
    <property type="match status" value="1"/>
</dbReference>
<dbReference type="InterPro" id="IPR002225">
    <property type="entry name" value="3Beta_OHSteriod_DH/Estase"/>
</dbReference>
<dbReference type="GeneID" id="29112968"/>
<proteinExistence type="predicted"/>
<dbReference type="EMBL" id="KV441502">
    <property type="protein sequence ID" value="OAG14187.1"/>
    <property type="molecule type" value="Genomic_DNA"/>
</dbReference>
<dbReference type="SUPFAM" id="SSF51735">
    <property type="entry name" value="NAD(P)-binding Rossmann-fold domains"/>
    <property type="match status" value="1"/>
</dbReference>
<dbReference type="AlphaFoldDB" id="A0A177D4M6"/>
<dbReference type="InterPro" id="IPR036291">
    <property type="entry name" value="NAD(P)-bd_dom_sf"/>
</dbReference>
<dbReference type="Proteomes" id="UP000077248">
    <property type="component" value="Unassembled WGS sequence"/>
</dbReference>
<evidence type="ECO:0000313" key="2">
    <source>
        <dbReference type="EMBL" id="OAG14187.1"/>
    </source>
</evidence>